<dbReference type="AlphaFoldDB" id="A0A060HJK0"/>
<feature type="domain" description="Peptidase M24" evidence="4">
    <location>
        <begin position="137"/>
        <end position="342"/>
    </location>
</feature>
<evidence type="ECO:0000313" key="6">
    <source>
        <dbReference type="EMBL" id="AIC15425.1"/>
    </source>
</evidence>
<dbReference type="Proteomes" id="UP000027093">
    <property type="component" value="Chromosome"/>
</dbReference>
<feature type="domain" description="Creatinase N-terminal" evidence="5">
    <location>
        <begin position="9"/>
        <end position="121"/>
    </location>
</feature>
<evidence type="ECO:0000256" key="3">
    <source>
        <dbReference type="RuleBase" id="RU000590"/>
    </source>
</evidence>
<keyword evidence="1 3" id="KW-0479">Metal-binding</keyword>
<dbReference type="GO" id="GO:0016980">
    <property type="term" value="F:creatinase activity"/>
    <property type="evidence" value="ECO:0007669"/>
    <property type="project" value="UniProtKB-EC"/>
</dbReference>
<dbReference type="CDD" id="cd01092">
    <property type="entry name" value="APP-like"/>
    <property type="match status" value="1"/>
</dbReference>
<dbReference type="KEGG" id="nvn:NVIE_011930"/>
<keyword evidence="2 6" id="KW-0378">Hydrolase</keyword>
<dbReference type="SUPFAM" id="SSF53092">
    <property type="entry name" value="Creatinase/prolidase N-terminal domain"/>
    <property type="match status" value="1"/>
</dbReference>
<dbReference type="SUPFAM" id="SSF55920">
    <property type="entry name" value="Creatinase/aminopeptidase"/>
    <property type="match status" value="1"/>
</dbReference>
<reference evidence="6 7" key="1">
    <citation type="journal article" date="2014" name="Int. J. Syst. Evol. Microbiol.">
        <title>Nitrososphaera viennensis gen. nov., sp. nov., an aerobic and mesophilic, ammonia-oxidizing archaeon from soil and a member of the archaeal phylum Thaumarchaeota.</title>
        <authorList>
            <person name="Stieglmeier M."/>
            <person name="Klingl A."/>
            <person name="Alves R.J."/>
            <person name="Rittmann S.K."/>
            <person name="Melcher M."/>
            <person name="Leisch N."/>
            <person name="Schleper C."/>
        </authorList>
    </citation>
    <scope>NUCLEOTIDE SEQUENCE [LARGE SCALE GENOMIC DNA]</scope>
    <source>
        <strain evidence="6">EN76</strain>
    </source>
</reference>
<dbReference type="GO" id="GO:0046872">
    <property type="term" value="F:metal ion binding"/>
    <property type="evidence" value="ECO:0007669"/>
    <property type="project" value="UniProtKB-KW"/>
</dbReference>
<dbReference type="EC" id="3.5.3.3" evidence="6"/>
<name>A0A060HJK0_9ARCH</name>
<dbReference type="STRING" id="926571.NVIE_011930"/>
<protein>
    <submittedName>
        <fullName evidence="6">Putative creatinase</fullName>
        <ecNumber evidence="6">3.4.13.9</ecNumber>
        <ecNumber evidence="6">3.5.3.3</ecNumber>
    </submittedName>
</protein>
<evidence type="ECO:0000259" key="4">
    <source>
        <dbReference type="Pfam" id="PF00557"/>
    </source>
</evidence>
<sequence>MIMMMMKERRSRLLQHAAKAGCNAVAAFEPENVFYLTGFWGEAIAVCTDNGTKLVAPKLEYSRAQQSSIDCEVVPTERGSELLATFVSQIKNKQACTDCSDYSTVEHVRRLQGNVVVDTEPFFLTRRIKDEAEMEVIAKASRILDRLYKVCADEIKAGMTERDLQAKLVYEGLKMGANPPSYKSTLNPLIIAGGPNGALPHAEVTGRKFRSKDMIVVDLTLRHQGYIADATRTFALGKPTAEMVRVYEIVQESQKAGLDAAVAGATCGQVDAACRDLIRERGYEKQFIHSTGHGIGLDVHEPPWVRATNEEVLQKNMAVTVEPGIYLEGKFGVRIEDSILVTGGKPKVLNRFTKDLVVL</sequence>
<dbReference type="InterPro" id="IPR000994">
    <property type="entry name" value="Pept_M24"/>
</dbReference>
<dbReference type="InterPro" id="IPR050659">
    <property type="entry name" value="Peptidase_M24B"/>
</dbReference>
<evidence type="ECO:0000259" key="5">
    <source>
        <dbReference type="Pfam" id="PF01321"/>
    </source>
</evidence>
<keyword evidence="6" id="KW-0645">Protease</keyword>
<dbReference type="PROSITE" id="PS00491">
    <property type="entry name" value="PROLINE_PEPTIDASE"/>
    <property type="match status" value="1"/>
</dbReference>
<keyword evidence="7" id="KW-1185">Reference proteome</keyword>
<dbReference type="InterPro" id="IPR029149">
    <property type="entry name" value="Creatin/AminoP/Spt16_N"/>
</dbReference>
<evidence type="ECO:0000313" key="7">
    <source>
        <dbReference type="Proteomes" id="UP000027093"/>
    </source>
</evidence>
<dbReference type="InterPro" id="IPR000587">
    <property type="entry name" value="Creatinase_N"/>
</dbReference>
<gene>
    <name evidence="6" type="primary">pepQ</name>
    <name evidence="6" type="ORF">NVIE_011930</name>
</gene>
<proteinExistence type="inferred from homology"/>
<dbReference type="Pfam" id="PF01321">
    <property type="entry name" value="Creatinase_N"/>
    <property type="match status" value="1"/>
</dbReference>
<dbReference type="HOGENOM" id="CLU_017266_4_2_2"/>
<dbReference type="InterPro" id="IPR036005">
    <property type="entry name" value="Creatinase/aminopeptidase-like"/>
</dbReference>
<organism evidence="6 7">
    <name type="scientific">Nitrososphaera viennensis EN76</name>
    <dbReference type="NCBI Taxonomy" id="926571"/>
    <lineage>
        <taxon>Archaea</taxon>
        <taxon>Nitrososphaerota</taxon>
        <taxon>Nitrososphaeria</taxon>
        <taxon>Nitrososphaerales</taxon>
        <taxon>Nitrososphaeraceae</taxon>
        <taxon>Nitrososphaera</taxon>
    </lineage>
</organism>
<comment type="similarity">
    <text evidence="3">Belongs to the peptidase M24B family.</text>
</comment>
<dbReference type="Gene3D" id="3.40.350.10">
    <property type="entry name" value="Creatinase/prolidase N-terminal domain"/>
    <property type="match status" value="1"/>
</dbReference>
<dbReference type="PANTHER" id="PTHR46112">
    <property type="entry name" value="AMINOPEPTIDASE"/>
    <property type="match status" value="1"/>
</dbReference>
<evidence type="ECO:0000256" key="1">
    <source>
        <dbReference type="ARBA" id="ARBA00022723"/>
    </source>
</evidence>
<evidence type="ECO:0000256" key="2">
    <source>
        <dbReference type="ARBA" id="ARBA00022801"/>
    </source>
</evidence>
<dbReference type="PANTHER" id="PTHR46112:SF2">
    <property type="entry name" value="XAA-PRO AMINOPEPTIDASE P-RELATED"/>
    <property type="match status" value="1"/>
</dbReference>
<dbReference type="Gene3D" id="3.90.230.10">
    <property type="entry name" value="Creatinase/methionine aminopeptidase superfamily"/>
    <property type="match status" value="1"/>
</dbReference>
<dbReference type="GO" id="GO:0102009">
    <property type="term" value="F:proline dipeptidase activity"/>
    <property type="evidence" value="ECO:0007669"/>
    <property type="project" value="UniProtKB-EC"/>
</dbReference>
<dbReference type="InterPro" id="IPR001131">
    <property type="entry name" value="Peptidase_M24B_aminopep-P_CS"/>
</dbReference>
<dbReference type="Pfam" id="PF00557">
    <property type="entry name" value="Peptidase_M24"/>
    <property type="match status" value="1"/>
</dbReference>
<dbReference type="EC" id="3.4.13.9" evidence="6"/>
<keyword evidence="6" id="KW-0224">Dipeptidase</keyword>
<accession>A0A060HJK0</accession>
<dbReference type="EMBL" id="CP007536">
    <property type="protein sequence ID" value="AIC15425.1"/>
    <property type="molecule type" value="Genomic_DNA"/>
</dbReference>